<feature type="region of interest" description="Disordered" evidence="1">
    <location>
        <begin position="229"/>
        <end position="249"/>
    </location>
</feature>
<dbReference type="Proteomes" id="UP000823921">
    <property type="component" value="Unassembled WGS sequence"/>
</dbReference>
<dbReference type="GO" id="GO:0004519">
    <property type="term" value="F:endonuclease activity"/>
    <property type="evidence" value="ECO:0007669"/>
    <property type="project" value="UniProtKB-KW"/>
</dbReference>
<reference evidence="4" key="2">
    <citation type="submission" date="2021-04" db="EMBL/GenBank/DDBJ databases">
        <authorList>
            <person name="Gilroy R."/>
        </authorList>
    </citation>
    <scope>NUCLEOTIDE SEQUENCE</scope>
    <source>
        <strain evidence="4">CHK192-8294</strain>
    </source>
</reference>
<keyword evidence="4" id="KW-0540">Nuclease</keyword>
<evidence type="ECO:0000256" key="1">
    <source>
        <dbReference type="SAM" id="MobiDB-lite"/>
    </source>
</evidence>
<evidence type="ECO:0000256" key="2">
    <source>
        <dbReference type="SAM" id="SignalP"/>
    </source>
</evidence>
<dbReference type="SUPFAM" id="SSF57884">
    <property type="entry name" value="Ada DNA repair protein, N-terminal domain (N-Ada 10)"/>
    <property type="match status" value="1"/>
</dbReference>
<dbReference type="InterPro" id="IPR035451">
    <property type="entry name" value="Ada-like_dom_sf"/>
</dbReference>
<reference evidence="4" key="1">
    <citation type="journal article" date="2021" name="PeerJ">
        <title>Extensive microbial diversity within the chicken gut microbiome revealed by metagenomics and culture.</title>
        <authorList>
            <person name="Gilroy R."/>
            <person name="Ravi A."/>
            <person name="Getino M."/>
            <person name="Pursley I."/>
            <person name="Horton D.L."/>
            <person name="Alikhan N.F."/>
            <person name="Baker D."/>
            <person name="Gharbi K."/>
            <person name="Hall N."/>
            <person name="Watson M."/>
            <person name="Adriaenssens E.M."/>
            <person name="Foster-Nyarko E."/>
            <person name="Jarju S."/>
            <person name="Secka A."/>
            <person name="Antonio M."/>
            <person name="Oren A."/>
            <person name="Chaudhuri R.R."/>
            <person name="La Ragione R."/>
            <person name="Hildebrand F."/>
            <person name="Pallen M.J."/>
        </authorList>
    </citation>
    <scope>NUCLEOTIDE SEQUENCE</scope>
    <source>
        <strain evidence="4">CHK192-8294</strain>
    </source>
</reference>
<dbReference type="Pfam" id="PF13930">
    <property type="entry name" value="Endonuclea_NS_2"/>
    <property type="match status" value="1"/>
</dbReference>
<keyword evidence="2" id="KW-0732">Signal</keyword>
<dbReference type="PROSITE" id="PS51257">
    <property type="entry name" value="PROKAR_LIPOPROTEIN"/>
    <property type="match status" value="1"/>
</dbReference>
<protein>
    <submittedName>
        <fullName evidence="4">DNA/RNA non-specific endonuclease</fullName>
    </submittedName>
</protein>
<sequence>MKRISSVLLTLALLCALALSGCKANEPVSSAAPAGSYDLTSLPDYSGDPYVAVNDNVPYFTEDDYTTNSFESYSDLDALGRCGVAYACVGSDLMPTEDRESISSVKPSGWINVEYDGQYLYNRCHLIGFQLTGENANEKNLITGTRYMNVDGMLPFENMVADYVKETDNHVLYRVTPVFEGDNLVASGVLMEAYSVEDSGEGVTFCVYAYNVQPGITIDYATGASAAGGEEVPQASAPAQTTSGSEEETQQYVLNTSSMKFHEPDCSGVASMSDANRQDYTGSRQDLIDQGYTPCVICKP</sequence>
<dbReference type="InterPro" id="IPR044929">
    <property type="entry name" value="DNA/RNA_non-sp_Endonuclease_sf"/>
</dbReference>
<dbReference type="InterPro" id="IPR044927">
    <property type="entry name" value="Endonuclea_NS_2"/>
</dbReference>
<dbReference type="Gene3D" id="3.40.570.10">
    <property type="entry name" value="Extracellular Endonuclease, subunit A"/>
    <property type="match status" value="1"/>
</dbReference>
<keyword evidence="4" id="KW-0255">Endonuclease</keyword>
<accession>A0A9D2MMS6</accession>
<comment type="caution">
    <text evidence="4">The sequence shown here is derived from an EMBL/GenBank/DDBJ whole genome shotgun (WGS) entry which is preliminary data.</text>
</comment>
<gene>
    <name evidence="4" type="ORF">H9712_09930</name>
</gene>
<name>A0A9D2MMS6_9FIRM</name>
<evidence type="ECO:0000313" key="5">
    <source>
        <dbReference type="Proteomes" id="UP000823921"/>
    </source>
</evidence>
<feature type="domain" description="Type VII secretion system protein EssD-like" evidence="3">
    <location>
        <begin position="71"/>
        <end position="193"/>
    </location>
</feature>
<feature type="compositionally biased region" description="Polar residues" evidence="1">
    <location>
        <begin position="237"/>
        <end position="249"/>
    </location>
</feature>
<evidence type="ECO:0000259" key="3">
    <source>
        <dbReference type="Pfam" id="PF13930"/>
    </source>
</evidence>
<dbReference type="EMBL" id="DWXO01000094">
    <property type="protein sequence ID" value="HJB81296.1"/>
    <property type="molecule type" value="Genomic_DNA"/>
</dbReference>
<feature type="chain" id="PRO_5038505977" evidence="2">
    <location>
        <begin position="25"/>
        <end position="300"/>
    </location>
</feature>
<dbReference type="AlphaFoldDB" id="A0A9D2MMS6"/>
<dbReference type="Gene3D" id="3.40.10.10">
    <property type="entry name" value="DNA Methylphosphotriester Repair Domain"/>
    <property type="match status" value="1"/>
</dbReference>
<proteinExistence type="predicted"/>
<organism evidence="4 5">
    <name type="scientific">Candidatus Flavonifractor intestinigallinarum</name>
    <dbReference type="NCBI Taxonomy" id="2838586"/>
    <lineage>
        <taxon>Bacteria</taxon>
        <taxon>Bacillati</taxon>
        <taxon>Bacillota</taxon>
        <taxon>Clostridia</taxon>
        <taxon>Eubacteriales</taxon>
        <taxon>Oscillospiraceae</taxon>
        <taxon>Flavonifractor</taxon>
    </lineage>
</organism>
<keyword evidence="4" id="KW-0378">Hydrolase</keyword>
<evidence type="ECO:0000313" key="4">
    <source>
        <dbReference type="EMBL" id="HJB81296.1"/>
    </source>
</evidence>
<feature type="signal peptide" evidence="2">
    <location>
        <begin position="1"/>
        <end position="24"/>
    </location>
</feature>